<protein>
    <submittedName>
        <fullName evidence="1">13836_t:CDS:1</fullName>
    </submittedName>
</protein>
<feature type="non-terminal residue" evidence="1">
    <location>
        <position position="1"/>
    </location>
</feature>
<feature type="non-terminal residue" evidence="1">
    <location>
        <position position="42"/>
    </location>
</feature>
<name>A0ABN7WWQ3_GIGMA</name>
<sequence length="42" mass="4778">GTKKSCNHNYEVTTGTGNLKSYLHQIHRILPPEENNNQSIQI</sequence>
<dbReference type="Proteomes" id="UP000789901">
    <property type="component" value="Unassembled WGS sequence"/>
</dbReference>
<comment type="caution">
    <text evidence="1">The sequence shown here is derived from an EMBL/GenBank/DDBJ whole genome shotgun (WGS) entry which is preliminary data.</text>
</comment>
<reference evidence="1 2" key="1">
    <citation type="submission" date="2021-06" db="EMBL/GenBank/DDBJ databases">
        <authorList>
            <person name="Kallberg Y."/>
            <person name="Tangrot J."/>
            <person name="Rosling A."/>
        </authorList>
    </citation>
    <scope>NUCLEOTIDE SEQUENCE [LARGE SCALE GENOMIC DNA]</scope>
    <source>
        <strain evidence="1 2">120-4 pot B 10/14</strain>
    </source>
</reference>
<organism evidence="1 2">
    <name type="scientific">Gigaspora margarita</name>
    <dbReference type="NCBI Taxonomy" id="4874"/>
    <lineage>
        <taxon>Eukaryota</taxon>
        <taxon>Fungi</taxon>
        <taxon>Fungi incertae sedis</taxon>
        <taxon>Mucoromycota</taxon>
        <taxon>Glomeromycotina</taxon>
        <taxon>Glomeromycetes</taxon>
        <taxon>Diversisporales</taxon>
        <taxon>Gigasporaceae</taxon>
        <taxon>Gigaspora</taxon>
    </lineage>
</organism>
<dbReference type="EMBL" id="CAJVQB010069732">
    <property type="protein sequence ID" value="CAG8842657.1"/>
    <property type="molecule type" value="Genomic_DNA"/>
</dbReference>
<proteinExistence type="predicted"/>
<evidence type="ECO:0000313" key="1">
    <source>
        <dbReference type="EMBL" id="CAG8842657.1"/>
    </source>
</evidence>
<keyword evidence="2" id="KW-1185">Reference proteome</keyword>
<accession>A0ABN7WWQ3</accession>
<evidence type="ECO:0000313" key="2">
    <source>
        <dbReference type="Proteomes" id="UP000789901"/>
    </source>
</evidence>
<gene>
    <name evidence="1" type="ORF">GMARGA_LOCUS36104</name>
</gene>